<proteinExistence type="predicted"/>
<evidence type="ECO:0000313" key="1">
    <source>
        <dbReference type="Proteomes" id="UP000095287"/>
    </source>
</evidence>
<dbReference type="AlphaFoldDB" id="A0A1I7YPH2"/>
<keyword evidence="1" id="KW-1185">Reference proteome</keyword>
<accession>A0A1I7YPH2</accession>
<dbReference type="WBParaSite" id="L893_g18383.t1">
    <property type="protein sequence ID" value="L893_g18383.t1"/>
    <property type="gene ID" value="L893_g18383"/>
</dbReference>
<name>A0A1I7YPH2_9BILA</name>
<sequence length="260" mass="30963">MDDVPFLFVNTVLHCLNSESLAAPRLLAHPLWSSVAEEHYGKRKDYAFHLIKHFNANQITMQHLLEEGHTDPEQWLRSDKTYLRVRELWFNVILSRSAPEITLEEALQWSLRMAPYLNDLNEIILFHLGGKKERFDFLWKRPCHTLSYYNYFEDTSVLRWHLQNNDRLKSTNTCLFSYDDVRDLLPLCAEKRLTWEMTFPLNSNNLNSVKTWQGDAQWDEIYPTVPAQPEKGMAFYEDEHIRKEFLWSSRGPSFFTVTWK</sequence>
<evidence type="ECO:0000313" key="2">
    <source>
        <dbReference type="WBParaSite" id="L893_g18383.t1"/>
    </source>
</evidence>
<dbReference type="Proteomes" id="UP000095287">
    <property type="component" value="Unplaced"/>
</dbReference>
<protein>
    <submittedName>
        <fullName evidence="2">F-box domain-containing protein</fullName>
    </submittedName>
</protein>
<organism evidence="1 2">
    <name type="scientific">Steinernema glaseri</name>
    <dbReference type="NCBI Taxonomy" id="37863"/>
    <lineage>
        <taxon>Eukaryota</taxon>
        <taxon>Metazoa</taxon>
        <taxon>Ecdysozoa</taxon>
        <taxon>Nematoda</taxon>
        <taxon>Chromadorea</taxon>
        <taxon>Rhabditida</taxon>
        <taxon>Tylenchina</taxon>
        <taxon>Panagrolaimomorpha</taxon>
        <taxon>Strongyloidoidea</taxon>
        <taxon>Steinernematidae</taxon>
        <taxon>Steinernema</taxon>
    </lineage>
</organism>
<reference evidence="2" key="1">
    <citation type="submission" date="2016-11" db="UniProtKB">
        <authorList>
            <consortium name="WormBaseParasite"/>
        </authorList>
    </citation>
    <scope>IDENTIFICATION</scope>
</reference>